<dbReference type="Gene3D" id="3.60.15.10">
    <property type="entry name" value="Ribonuclease Z/Hydroxyacylglutathione hydrolase-like"/>
    <property type="match status" value="1"/>
</dbReference>
<feature type="region of interest" description="Disordered" evidence="1">
    <location>
        <begin position="678"/>
        <end position="773"/>
    </location>
</feature>
<feature type="region of interest" description="Disordered" evidence="1">
    <location>
        <begin position="873"/>
        <end position="954"/>
    </location>
</feature>
<keyword evidence="7" id="KW-1185">Reference proteome</keyword>
<dbReference type="GO" id="GO:0003779">
    <property type="term" value="F:actin binding"/>
    <property type="evidence" value="ECO:0007669"/>
    <property type="project" value="TreeGrafter"/>
</dbReference>
<dbReference type="EMBL" id="CAJOBC010000245">
    <property type="protein sequence ID" value="CAF3559903.1"/>
    <property type="molecule type" value="Genomic_DNA"/>
</dbReference>
<gene>
    <name evidence="3" type="ORF">GPM918_LOCUS2260</name>
    <name evidence="4" type="ORF">OVA965_LOCUS5428</name>
    <name evidence="5" type="ORF">SRO942_LOCUS2260</name>
    <name evidence="6" type="ORF">TMI583_LOCUS5426</name>
</gene>
<dbReference type="InterPro" id="IPR036866">
    <property type="entry name" value="RibonucZ/Hydroxyglut_hydro"/>
</dbReference>
<dbReference type="EMBL" id="CAJOBA010001523">
    <property type="protein sequence ID" value="CAF3600722.1"/>
    <property type="molecule type" value="Genomic_DNA"/>
</dbReference>
<comment type="caution">
    <text evidence="3">The sequence shown here is derived from an EMBL/GenBank/DDBJ whole genome shotgun (WGS) entry which is preliminary data.</text>
</comment>
<dbReference type="Proteomes" id="UP000682733">
    <property type="component" value="Unassembled WGS sequence"/>
</dbReference>
<dbReference type="Proteomes" id="UP000681722">
    <property type="component" value="Unassembled WGS sequence"/>
</dbReference>
<dbReference type="SUPFAM" id="SSF56281">
    <property type="entry name" value="Metallo-hydrolase/oxidoreductase"/>
    <property type="match status" value="1"/>
</dbReference>
<protein>
    <recommendedName>
        <fullName evidence="2">Microtubule-associated protein 1A/B/S-like MBL-like domain-containing protein</fullName>
    </recommendedName>
</protein>
<feature type="compositionally biased region" description="Polar residues" evidence="1">
    <location>
        <begin position="520"/>
        <end position="546"/>
    </location>
</feature>
<dbReference type="GO" id="GO:0005875">
    <property type="term" value="C:microtubule associated complex"/>
    <property type="evidence" value="ECO:0007669"/>
    <property type="project" value="TreeGrafter"/>
</dbReference>
<feature type="compositionally biased region" description="Polar residues" evidence="1">
    <location>
        <begin position="911"/>
        <end position="941"/>
    </location>
</feature>
<organism evidence="3 7">
    <name type="scientific">Didymodactylos carnosus</name>
    <dbReference type="NCBI Taxonomy" id="1234261"/>
    <lineage>
        <taxon>Eukaryota</taxon>
        <taxon>Metazoa</taxon>
        <taxon>Spiralia</taxon>
        <taxon>Gnathifera</taxon>
        <taxon>Rotifera</taxon>
        <taxon>Eurotatoria</taxon>
        <taxon>Bdelloidea</taxon>
        <taxon>Philodinida</taxon>
        <taxon>Philodinidae</taxon>
        <taxon>Didymodactylos</taxon>
    </lineage>
</organism>
<feature type="compositionally biased region" description="Basic and acidic residues" evidence="1">
    <location>
        <begin position="719"/>
        <end position="753"/>
    </location>
</feature>
<name>A0A813R646_9BILA</name>
<dbReference type="GO" id="GO:0045202">
    <property type="term" value="C:synapse"/>
    <property type="evidence" value="ECO:0007669"/>
    <property type="project" value="TreeGrafter"/>
</dbReference>
<feature type="domain" description="Microtubule-associated protein 1A/B/S-like MBL-like" evidence="2">
    <location>
        <begin position="213"/>
        <end position="475"/>
    </location>
</feature>
<dbReference type="GO" id="GO:0031114">
    <property type="term" value="P:regulation of microtubule depolymerization"/>
    <property type="evidence" value="ECO:0007669"/>
    <property type="project" value="TreeGrafter"/>
</dbReference>
<feature type="compositionally biased region" description="Polar residues" evidence="1">
    <location>
        <begin position="569"/>
        <end position="579"/>
    </location>
</feature>
<feature type="compositionally biased region" description="Basic and acidic residues" evidence="1">
    <location>
        <begin position="627"/>
        <end position="648"/>
    </location>
</feature>
<dbReference type="GO" id="GO:0016358">
    <property type="term" value="P:dendrite development"/>
    <property type="evidence" value="ECO:0007669"/>
    <property type="project" value="TreeGrafter"/>
</dbReference>
<evidence type="ECO:0000313" key="5">
    <source>
        <dbReference type="EMBL" id="CAF3559903.1"/>
    </source>
</evidence>
<accession>A0A813R646</accession>
<dbReference type="InterPro" id="IPR057480">
    <property type="entry name" value="MAP1A/B/S-like_MBL"/>
</dbReference>
<dbReference type="OrthoDB" id="5371837at2759"/>
<dbReference type="GO" id="GO:0000226">
    <property type="term" value="P:microtubule cytoskeleton organization"/>
    <property type="evidence" value="ECO:0007669"/>
    <property type="project" value="InterPro"/>
</dbReference>
<proteinExistence type="predicted"/>
<dbReference type="GO" id="GO:0007409">
    <property type="term" value="P:axonogenesis"/>
    <property type="evidence" value="ECO:0007669"/>
    <property type="project" value="TreeGrafter"/>
</dbReference>
<dbReference type="Proteomes" id="UP000677228">
    <property type="component" value="Unassembled WGS sequence"/>
</dbReference>
<dbReference type="AlphaFoldDB" id="A0A813R646"/>
<dbReference type="GO" id="GO:0043025">
    <property type="term" value="C:neuronal cell body"/>
    <property type="evidence" value="ECO:0007669"/>
    <property type="project" value="TreeGrafter"/>
</dbReference>
<evidence type="ECO:0000259" key="2">
    <source>
        <dbReference type="Pfam" id="PF25281"/>
    </source>
</evidence>
<dbReference type="GO" id="GO:0005829">
    <property type="term" value="C:cytosol"/>
    <property type="evidence" value="ECO:0007669"/>
    <property type="project" value="TreeGrafter"/>
</dbReference>
<dbReference type="GO" id="GO:0030425">
    <property type="term" value="C:dendrite"/>
    <property type="evidence" value="ECO:0007669"/>
    <property type="project" value="TreeGrafter"/>
</dbReference>
<feature type="compositionally biased region" description="Acidic residues" evidence="1">
    <location>
        <begin position="708"/>
        <end position="718"/>
    </location>
</feature>
<evidence type="ECO:0000313" key="6">
    <source>
        <dbReference type="EMBL" id="CAF3600722.1"/>
    </source>
</evidence>
<evidence type="ECO:0000313" key="3">
    <source>
        <dbReference type="EMBL" id="CAF0777232.1"/>
    </source>
</evidence>
<dbReference type="PANTHER" id="PTHR13843">
    <property type="entry name" value="MICROTUBULE-ASSOCIATED PROTEIN"/>
    <property type="match status" value="1"/>
</dbReference>
<dbReference type="Proteomes" id="UP000663829">
    <property type="component" value="Unassembled WGS sequence"/>
</dbReference>
<dbReference type="PANTHER" id="PTHR13843:SF12">
    <property type="entry name" value="ATPASE F1_V1_A1 COMPLEX ALPHA_BETA SUBUNIT NUCLEOTIDE-BINDING DOMAIN-CONTAINING PROTEIN"/>
    <property type="match status" value="1"/>
</dbReference>
<evidence type="ECO:0000313" key="7">
    <source>
        <dbReference type="Proteomes" id="UP000663829"/>
    </source>
</evidence>
<dbReference type="Pfam" id="PF25281">
    <property type="entry name" value="MBL_MAP1B"/>
    <property type="match status" value="1"/>
</dbReference>
<feature type="compositionally biased region" description="Low complexity" evidence="1">
    <location>
        <begin position="881"/>
        <end position="910"/>
    </location>
</feature>
<feature type="compositionally biased region" description="Low complexity" evidence="1">
    <location>
        <begin position="580"/>
        <end position="607"/>
    </location>
</feature>
<dbReference type="InterPro" id="IPR026074">
    <property type="entry name" value="MAP1"/>
</dbReference>
<dbReference type="EMBL" id="CAJNOK010001523">
    <property type="protein sequence ID" value="CAF0816621.1"/>
    <property type="molecule type" value="Genomic_DNA"/>
</dbReference>
<dbReference type="EMBL" id="CAJNOQ010000245">
    <property type="protein sequence ID" value="CAF0777232.1"/>
    <property type="molecule type" value="Genomic_DNA"/>
</dbReference>
<feature type="compositionally biased region" description="Basic and acidic residues" evidence="1">
    <location>
        <begin position="693"/>
        <end position="707"/>
    </location>
</feature>
<dbReference type="GO" id="GO:0008017">
    <property type="term" value="F:microtubule binding"/>
    <property type="evidence" value="ECO:0007669"/>
    <property type="project" value="InterPro"/>
</dbReference>
<dbReference type="GO" id="GO:0005874">
    <property type="term" value="C:microtubule"/>
    <property type="evidence" value="ECO:0007669"/>
    <property type="project" value="InterPro"/>
</dbReference>
<evidence type="ECO:0000256" key="1">
    <source>
        <dbReference type="SAM" id="MobiDB-lite"/>
    </source>
</evidence>
<feature type="region of interest" description="Disordered" evidence="1">
    <location>
        <begin position="473"/>
        <end position="656"/>
    </location>
</feature>
<sequence length="1078" mass="119864">MAASPDVVKKPETVGFLLSIGEIISNDQKDEIVAHVKQGLNLVDEKYLPVKKLFDNLIDDPQNEFKADSQYRQITSNDSGIAGFLYLPSYQTFCNVLKDLFSHCQNVCIIYSGQQLDTNGSFVLSDSLFSCENFQSLEEVNGWSVNELQLMMPYVSQQWAKFSTNYLQKHIQTVSIEELSSKTKDSTGDFGENFYSKFSSIYTQIDLDLYSKMVPSTSSGTLALDEPNLYVLYGQQGEASLFGIRGFVVLINGGYSRYPSYWNLIRGIQSIDACVLTHFDHDVLSGLQSILHRKTIVSPEQKSINPDIGAIFLNQHQKTKLFSQQNKSSVGNNNKLQVNLNQNIDQFLSDIKRLQIETFDLCKPSTKGQLEPINLYRKIAFGSLDLYPLHPTAQSDVEITALQKILINDHPPSSHIPSHHWLSSCFLLVWSPSKSSKQDYVRILYTGASPQTVVFEALQKVKYFEFLHEPTYRNKSGVTPQVPKAQKAKQAPPPPQGAATSNAATSSTTTSNTQKEAKNDQTTVRPKSQQPSSTASPGKSTTNAGGQKSKHAPQPPSTATKEKPKSAPLTKQHSVTGKSTAPPATPRTTIISKKPKAAPSKGASNEASKSEKESSSKGSQGDEDGEEKTSEHERAEEEGEDHVQHENGHLLTHLASSVADTASTVVEKASDVVEKITNAFTTNNDEKTEDDVQERANHVEERALDIKEDAEENVEEHEQETSGHHEGYTYDERQERKSMKLDQHNDQEDKIDSLADPDLMVPSKDFGRNDEKNEQTLNESIMKRPESVGFMPQPASQTNTEVNDTFVVSGPTTPLDETQTRQPQDVMTTSYIDGNNVRNPFEENNHKDDIEIIHHDLSQNASVAMTTEDVSKIKPLGLPKPTNEPSQATTTTTTTSSKKAPVTTKKPAGTNGHTANGGSSAAALNTTMARPSNGSINTATNQQQQQRKQSKSFSPSAPIFYVDVAYIPHHGNENYVDSEFFRRVRARYYVLNAVQISRQTLDALVEGKQQWDKKDLQVTIVPTFDGEQLRLFFVTNKSRLQELNINIMPASTRCNVQYDENNGCPAVRLRFQDQQQEH</sequence>
<feature type="compositionally biased region" description="Low complexity" evidence="1">
    <location>
        <begin position="497"/>
        <end position="513"/>
    </location>
</feature>
<reference evidence="3" key="1">
    <citation type="submission" date="2021-02" db="EMBL/GenBank/DDBJ databases">
        <authorList>
            <person name="Nowell W R."/>
        </authorList>
    </citation>
    <scope>NUCLEOTIDE SEQUENCE</scope>
</reference>
<evidence type="ECO:0000313" key="4">
    <source>
        <dbReference type="EMBL" id="CAF0816621.1"/>
    </source>
</evidence>